<evidence type="ECO:0000256" key="2">
    <source>
        <dbReference type="SAM" id="Phobius"/>
    </source>
</evidence>
<evidence type="ECO:0000256" key="1">
    <source>
        <dbReference type="SAM" id="MobiDB-lite"/>
    </source>
</evidence>
<dbReference type="PANTHER" id="PTHR46825">
    <property type="entry name" value="D-ALANYL-D-ALANINE-CARBOXYPEPTIDASE/ENDOPEPTIDASE AMPH"/>
    <property type="match status" value="1"/>
</dbReference>
<dbReference type="SUPFAM" id="SSF56601">
    <property type="entry name" value="beta-lactamase/transpeptidase-like"/>
    <property type="match status" value="1"/>
</dbReference>
<dbReference type="InterPro" id="IPR050491">
    <property type="entry name" value="AmpC-like"/>
</dbReference>
<organism evidence="4 5">
    <name type="scientific">Streptomyces buecherae</name>
    <dbReference type="NCBI Taxonomy" id="2763006"/>
    <lineage>
        <taxon>Bacteria</taxon>
        <taxon>Bacillati</taxon>
        <taxon>Actinomycetota</taxon>
        <taxon>Actinomycetes</taxon>
        <taxon>Kitasatosporales</taxon>
        <taxon>Streptomycetaceae</taxon>
        <taxon>Streptomyces</taxon>
    </lineage>
</organism>
<evidence type="ECO:0000313" key="4">
    <source>
        <dbReference type="EMBL" id="QKW51821.1"/>
    </source>
</evidence>
<protein>
    <submittedName>
        <fullName evidence="4">Beta-lactamase family protein</fullName>
    </submittedName>
</protein>
<proteinExistence type="predicted"/>
<feature type="region of interest" description="Disordered" evidence="1">
    <location>
        <begin position="77"/>
        <end position="99"/>
    </location>
</feature>
<keyword evidence="5" id="KW-1185">Reference proteome</keyword>
<dbReference type="InterPro" id="IPR001466">
    <property type="entry name" value="Beta-lactam-related"/>
</dbReference>
<dbReference type="Proteomes" id="UP000509303">
    <property type="component" value="Chromosome"/>
</dbReference>
<name>A0A7H8NBM2_9ACTN</name>
<dbReference type="InterPro" id="IPR012338">
    <property type="entry name" value="Beta-lactam/transpept-like"/>
</dbReference>
<keyword evidence="2" id="KW-1133">Transmembrane helix</keyword>
<feature type="transmembrane region" description="Helical" evidence="2">
    <location>
        <begin position="54"/>
        <end position="76"/>
    </location>
</feature>
<gene>
    <name evidence="4" type="ORF">HUT08_22375</name>
</gene>
<keyword evidence="2" id="KW-0812">Transmembrane</keyword>
<accession>A0A7H8NBM2</accession>
<sequence>METRPQPAPQPGRQAHSVRRPDGQPWPLPRGGGLSRRHVRARVRARAWARARSGVAVAVVVGLAASAGLMAGPAWADGQPGDVSRATAAPSAAGGQVVGRAADGPDAVALEKALRGLPDRDATAALVRVGGDGSWRGKAGVRDLVSGRGALTDARFRAGSTTKVVTSAVVLQLAAEGRIDLDGTVQEYLPGLLSDAFGPITVRHLLTFTSGLQPGANLGPTDGEGYERRFETLTPEAVVAASVAKGPYRGPGEGPGKKQRYGNIGYTVLGMLIEKVTGDSYEHQAAVRVLRPAGMWHTSFPGGPDPRLHGPHHRGYQLLRDGRLVDATEWNVSDRWAAGDMISTTADLERLLRALFRGKIVPQPLLDREMFTLPEIDGATYSAGLQRFIGEDAKTVVWGKSGARPGYATAIAATRNLSRTLVYSVNATEAHGELNPVSVRIIRAVFPLELPR</sequence>
<feature type="compositionally biased region" description="Pro residues" evidence="1">
    <location>
        <begin position="1"/>
        <end position="10"/>
    </location>
</feature>
<evidence type="ECO:0000259" key="3">
    <source>
        <dbReference type="Pfam" id="PF00144"/>
    </source>
</evidence>
<dbReference type="Pfam" id="PF00144">
    <property type="entry name" value="Beta-lactamase"/>
    <property type="match status" value="1"/>
</dbReference>
<feature type="domain" description="Beta-lactamase-related" evidence="3">
    <location>
        <begin position="111"/>
        <end position="430"/>
    </location>
</feature>
<keyword evidence="2" id="KW-0472">Membrane</keyword>
<dbReference type="Gene3D" id="3.40.710.10">
    <property type="entry name" value="DD-peptidase/beta-lactamase superfamily"/>
    <property type="match status" value="1"/>
</dbReference>
<dbReference type="AlphaFoldDB" id="A0A7H8NBM2"/>
<dbReference type="PANTHER" id="PTHR46825:SF7">
    <property type="entry name" value="D-ALANYL-D-ALANINE CARBOXYPEPTIDASE"/>
    <property type="match status" value="1"/>
</dbReference>
<evidence type="ECO:0000313" key="5">
    <source>
        <dbReference type="Proteomes" id="UP000509303"/>
    </source>
</evidence>
<dbReference type="EMBL" id="CP054929">
    <property type="protein sequence ID" value="QKW51821.1"/>
    <property type="molecule type" value="Genomic_DNA"/>
</dbReference>
<feature type="region of interest" description="Disordered" evidence="1">
    <location>
        <begin position="1"/>
        <end position="38"/>
    </location>
</feature>
<reference evidence="4 5" key="1">
    <citation type="submission" date="2020-06" db="EMBL/GenBank/DDBJ databases">
        <title>Genome mining for natural products.</title>
        <authorList>
            <person name="Zhang B."/>
            <person name="Shi J."/>
            <person name="Ge H."/>
        </authorList>
    </citation>
    <scope>NUCLEOTIDE SEQUENCE [LARGE SCALE GENOMIC DNA]</scope>
    <source>
        <strain evidence="4 5">NA00687</strain>
    </source>
</reference>